<dbReference type="Proteomes" id="UP000759537">
    <property type="component" value="Unassembled WGS sequence"/>
</dbReference>
<proteinExistence type="predicted"/>
<keyword evidence="2" id="KW-0285">Flavoprotein</keyword>
<reference evidence="7" key="2">
    <citation type="journal article" date="2020" name="Nat. Commun.">
        <title>Large-scale genome sequencing of mycorrhizal fungi provides insights into the early evolution of symbiotic traits.</title>
        <authorList>
            <person name="Miyauchi S."/>
            <person name="Kiss E."/>
            <person name="Kuo A."/>
            <person name="Drula E."/>
            <person name="Kohler A."/>
            <person name="Sanchez-Garcia M."/>
            <person name="Morin E."/>
            <person name="Andreopoulos B."/>
            <person name="Barry K.W."/>
            <person name="Bonito G."/>
            <person name="Buee M."/>
            <person name="Carver A."/>
            <person name="Chen C."/>
            <person name="Cichocki N."/>
            <person name="Clum A."/>
            <person name="Culley D."/>
            <person name="Crous P.W."/>
            <person name="Fauchery L."/>
            <person name="Girlanda M."/>
            <person name="Hayes R.D."/>
            <person name="Keri Z."/>
            <person name="LaButti K."/>
            <person name="Lipzen A."/>
            <person name="Lombard V."/>
            <person name="Magnuson J."/>
            <person name="Maillard F."/>
            <person name="Murat C."/>
            <person name="Nolan M."/>
            <person name="Ohm R.A."/>
            <person name="Pangilinan J."/>
            <person name="Pereira M.F."/>
            <person name="Perotto S."/>
            <person name="Peter M."/>
            <person name="Pfister S."/>
            <person name="Riley R."/>
            <person name="Sitrit Y."/>
            <person name="Stielow J.B."/>
            <person name="Szollosi G."/>
            <person name="Zifcakova L."/>
            <person name="Stursova M."/>
            <person name="Spatafora J.W."/>
            <person name="Tedersoo L."/>
            <person name="Vaario L.M."/>
            <person name="Yamada A."/>
            <person name="Yan M."/>
            <person name="Wang P."/>
            <person name="Xu J."/>
            <person name="Bruns T."/>
            <person name="Baldrian P."/>
            <person name="Vilgalys R."/>
            <person name="Dunand C."/>
            <person name="Henrissat B."/>
            <person name="Grigoriev I.V."/>
            <person name="Hibbett D."/>
            <person name="Nagy L.G."/>
            <person name="Martin F.M."/>
        </authorList>
    </citation>
    <scope>NUCLEOTIDE SEQUENCE</scope>
    <source>
        <strain evidence="7">Prilba</strain>
    </source>
</reference>
<organism evidence="7 8">
    <name type="scientific">Russula ochroleuca</name>
    <dbReference type="NCBI Taxonomy" id="152965"/>
    <lineage>
        <taxon>Eukaryota</taxon>
        <taxon>Fungi</taxon>
        <taxon>Dikarya</taxon>
        <taxon>Basidiomycota</taxon>
        <taxon>Agaricomycotina</taxon>
        <taxon>Agaricomycetes</taxon>
        <taxon>Russulales</taxon>
        <taxon>Russulaceae</taxon>
        <taxon>Russula</taxon>
    </lineage>
</organism>
<keyword evidence="3" id="KW-0288">FMN</keyword>
<dbReference type="InterPro" id="IPR044152">
    <property type="entry name" value="YqjM-like"/>
</dbReference>
<keyword evidence="4" id="KW-0521">NADP</keyword>
<comment type="caution">
    <text evidence="7">The sequence shown here is derived from an EMBL/GenBank/DDBJ whole genome shotgun (WGS) entry which is preliminary data.</text>
</comment>
<dbReference type="EMBL" id="WHVB01000048">
    <property type="protein sequence ID" value="KAF8465218.1"/>
    <property type="molecule type" value="Genomic_DNA"/>
</dbReference>
<dbReference type="Pfam" id="PF00724">
    <property type="entry name" value="Oxidored_FMN"/>
    <property type="match status" value="1"/>
</dbReference>
<dbReference type="GO" id="GO:0050661">
    <property type="term" value="F:NADP binding"/>
    <property type="evidence" value="ECO:0007669"/>
    <property type="project" value="InterPro"/>
</dbReference>
<keyword evidence="8" id="KW-1185">Reference proteome</keyword>
<accession>A0A9P5JVF3</accession>
<evidence type="ECO:0000256" key="1">
    <source>
        <dbReference type="ARBA" id="ARBA00001917"/>
    </source>
</evidence>
<keyword evidence="5" id="KW-0560">Oxidoreductase</keyword>
<sequence>MCQYSSDYGHATDWHLVDIGGFATRGAGGINMEATAVIAPLKRIVDFADTQAAKVGIQLAHAGRKLSTLATWVKSSVDRTRHVDTSVAFANEGGWPDNVFGPVNVPWSKGFPTLKEMTEGDLQYVGDAFIAATKRSISAGCEDKRGCKLVPFAEAVKKAHPDIVVGAVGMITTPQQANDILAEGKADLVSRARELLRDPQFVLRAANELGVAVKPAVQYKRAWPGVLARM</sequence>
<evidence type="ECO:0000256" key="2">
    <source>
        <dbReference type="ARBA" id="ARBA00022630"/>
    </source>
</evidence>
<protein>
    <submittedName>
        <fullName evidence="7">NADH oxidase</fullName>
    </submittedName>
</protein>
<gene>
    <name evidence="7" type="ORF">DFH94DRAFT_848690</name>
</gene>
<evidence type="ECO:0000256" key="5">
    <source>
        <dbReference type="ARBA" id="ARBA00023002"/>
    </source>
</evidence>
<dbReference type="GO" id="GO:0003959">
    <property type="term" value="F:NADPH dehydrogenase activity"/>
    <property type="evidence" value="ECO:0007669"/>
    <property type="project" value="InterPro"/>
</dbReference>
<feature type="domain" description="NADH:flavin oxidoreductase/NADH oxidase N-terminal" evidence="6">
    <location>
        <begin position="158"/>
        <end position="209"/>
    </location>
</feature>
<comment type="cofactor">
    <cofactor evidence="1">
        <name>FMN</name>
        <dbReference type="ChEBI" id="CHEBI:58210"/>
    </cofactor>
</comment>
<evidence type="ECO:0000313" key="8">
    <source>
        <dbReference type="Proteomes" id="UP000759537"/>
    </source>
</evidence>
<dbReference type="PANTHER" id="PTHR43303">
    <property type="entry name" value="NADPH DEHYDROGENASE C23G7.10C-RELATED"/>
    <property type="match status" value="1"/>
</dbReference>
<dbReference type="AlphaFoldDB" id="A0A9P5JVF3"/>
<dbReference type="OrthoDB" id="3244023at2759"/>
<evidence type="ECO:0000256" key="3">
    <source>
        <dbReference type="ARBA" id="ARBA00022643"/>
    </source>
</evidence>
<dbReference type="Gene3D" id="3.20.20.70">
    <property type="entry name" value="Aldolase class I"/>
    <property type="match status" value="2"/>
</dbReference>
<dbReference type="GO" id="GO:0010181">
    <property type="term" value="F:FMN binding"/>
    <property type="evidence" value="ECO:0007669"/>
    <property type="project" value="InterPro"/>
</dbReference>
<dbReference type="PANTHER" id="PTHR43303:SF4">
    <property type="entry name" value="NADPH DEHYDROGENASE C23G7.10C-RELATED"/>
    <property type="match status" value="1"/>
</dbReference>
<evidence type="ECO:0000259" key="6">
    <source>
        <dbReference type="Pfam" id="PF00724"/>
    </source>
</evidence>
<dbReference type="SUPFAM" id="SSF51395">
    <property type="entry name" value="FMN-linked oxidoreductases"/>
    <property type="match status" value="1"/>
</dbReference>
<dbReference type="InterPro" id="IPR013785">
    <property type="entry name" value="Aldolase_TIM"/>
</dbReference>
<evidence type="ECO:0000313" key="7">
    <source>
        <dbReference type="EMBL" id="KAF8465218.1"/>
    </source>
</evidence>
<reference evidence="7" key="1">
    <citation type="submission" date="2019-10" db="EMBL/GenBank/DDBJ databases">
        <authorList>
            <consortium name="DOE Joint Genome Institute"/>
            <person name="Kuo A."/>
            <person name="Miyauchi S."/>
            <person name="Kiss E."/>
            <person name="Drula E."/>
            <person name="Kohler A."/>
            <person name="Sanchez-Garcia M."/>
            <person name="Andreopoulos B."/>
            <person name="Barry K.W."/>
            <person name="Bonito G."/>
            <person name="Buee M."/>
            <person name="Carver A."/>
            <person name="Chen C."/>
            <person name="Cichocki N."/>
            <person name="Clum A."/>
            <person name="Culley D."/>
            <person name="Crous P.W."/>
            <person name="Fauchery L."/>
            <person name="Girlanda M."/>
            <person name="Hayes R."/>
            <person name="Keri Z."/>
            <person name="LaButti K."/>
            <person name="Lipzen A."/>
            <person name="Lombard V."/>
            <person name="Magnuson J."/>
            <person name="Maillard F."/>
            <person name="Morin E."/>
            <person name="Murat C."/>
            <person name="Nolan M."/>
            <person name="Ohm R."/>
            <person name="Pangilinan J."/>
            <person name="Pereira M."/>
            <person name="Perotto S."/>
            <person name="Peter M."/>
            <person name="Riley R."/>
            <person name="Sitrit Y."/>
            <person name="Stielow B."/>
            <person name="Szollosi G."/>
            <person name="Zifcakova L."/>
            <person name="Stursova M."/>
            <person name="Spatafora J.W."/>
            <person name="Tedersoo L."/>
            <person name="Vaario L.-M."/>
            <person name="Yamada A."/>
            <person name="Yan M."/>
            <person name="Wang P."/>
            <person name="Xu J."/>
            <person name="Bruns T."/>
            <person name="Baldrian P."/>
            <person name="Vilgalys R."/>
            <person name="Henrissat B."/>
            <person name="Grigoriev I.V."/>
            <person name="Hibbett D."/>
            <person name="Nagy L.G."/>
            <person name="Martin F.M."/>
        </authorList>
    </citation>
    <scope>NUCLEOTIDE SEQUENCE</scope>
    <source>
        <strain evidence="7">Prilba</strain>
    </source>
</reference>
<evidence type="ECO:0000256" key="4">
    <source>
        <dbReference type="ARBA" id="ARBA00022857"/>
    </source>
</evidence>
<dbReference type="InterPro" id="IPR001155">
    <property type="entry name" value="OxRdtase_FMN_N"/>
</dbReference>
<name>A0A9P5JVF3_9AGAM</name>